<keyword evidence="1" id="KW-0472">Membrane</keyword>
<name>A0ABW6DCB2_9BACT</name>
<dbReference type="Proteomes" id="UP001598138">
    <property type="component" value="Unassembled WGS sequence"/>
</dbReference>
<feature type="transmembrane region" description="Helical" evidence="1">
    <location>
        <begin position="117"/>
        <end position="139"/>
    </location>
</feature>
<keyword evidence="1" id="KW-1133">Transmembrane helix</keyword>
<organism evidence="2 3">
    <name type="scientific">Aquirufa avitistagni</name>
    <dbReference type="NCBI Taxonomy" id="3104728"/>
    <lineage>
        <taxon>Bacteria</taxon>
        <taxon>Pseudomonadati</taxon>
        <taxon>Bacteroidota</taxon>
        <taxon>Cytophagia</taxon>
        <taxon>Cytophagales</taxon>
        <taxon>Flectobacillaceae</taxon>
        <taxon>Aquirufa</taxon>
    </lineage>
</organism>
<accession>A0ABW6DCB2</accession>
<keyword evidence="3" id="KW-1185">Reference proteome</keyword>
<dbReference type="RefSeq" id="WP_377983409.1">
    <property type="nucleotide sequence ID" value="NZ_JBBKXZ010000002.1"/>
</dbReference>
<protein>
    <recommendedName>
        <fullName evidence="4">DUF4153 domain-containing protein</fullName>
    </recommendedName>
</protein>
<proteinExistence type="predicted"/>
<evidence type="ECO:0000313" key="2">
    <source>
        <dbReference type="EMBL" id="MFD3394529.1"/>
    </source>
</evidence>
<feature type="transmembrane region" description="Helical" evidence="1">
    <location>
        <begin position="317"/>
        <end position="340"/>
    </location>
</feature>
<gene>
    <name evidence="2" type="ORF">U0R10_07850</name>
</gene>
<feature type="transmembrane region" description="Helical" evidence="1">
    <location>
        <begin position="146"/>
        <end position="166"/>
    </location>
</feature>
<feature type="transmembrane region" description="Helical" evidence="1">
    <location>
        <begin position="352"/>
        <end position="373"/>
    </location>
</feature>
<dbReference type="EMBL" id="JBBKXZ010000002">
    <property type="protein sequence ID" value="MFD3394529.1"/>
    <property type="molecule type" value="Genomic_DNA"/>
</dbReference>
<evidence type="ECO:0000313" key="3">
    <source>
        <dbReference type="Proteomes" id="UP001598138"/>
    </source>
</evidence>
<keyword evidence="1" id="KW-0812">Transmembrane</keyword>
<evidence type="ECO:0000256" key="1">
    <source>
        <dbReference type="SAM" id="Phobius"/>
    </source>
</evidence>
<comment type="caution">
    <text evidence="2">The sequence shown here is derived from an EMBL/GenBank/DDBJ whole genome shotgun (WGS) entry which is preliminary data.</text>
</comment>
<feature type="transmembrane region" description="Helical" evidence="1">
    <location>
        <begin position="220"/>
        <end position="240"/>
    </location>
</feature>
<feature type="transmembrane region" description="Helical" evidence="1">
    <location>
        <begin position="252"/>
        <end position="273"/>
    </location>
</feature>
<feature type="transmembrane region" description="Helical" evidence="1">
    <location>
        <begin position="186"/>
        <end position="208"/>
    </location>
</feature>
<feature type="transmembrane region" description="Helical" evidence="1">
    <location>
        <begin position="285"/>
        <end position="305"/>
    </location>
</feature>
<feature type="transmembrane region" description="Helical" evidence="1">
    <location>
        <begin position="393"/>
        <end position="413"/>
    </location>
</feature>
<feature type="transmembrane region" description="Helical" evidence="1">
    <location>
        <begin position="65"/>
        <end position="85"/>
    </location>
</feature>
<sequence>MENLIKNNLGQAAFLENLYRSNPADFKRTFFAVYPEIQTELTAQIWHERLRNTQDEITWGGLKDWSFVGVIALIVAFFMQLPDLLSISHDVYFPRNMAFIVMPGMAAYLTYKQGLPFKSLIVPFGILLFSMVFINVLPVGPVSDTLVLTCIHLPILLWMVVGFIYSGANLSITSKRIEFLRFHGDLLVMCAVIVLAGGLFTALTINLFNLIDIKIEDFYFRYLVLSALPSVPLLATLVVQQNPTLVSRISPVIARIFTPLVTGMLVIFLAAFIYTGKDPYNDREFLLIFNGILIGVMALLLFSVSEATKDSASSFQRFALLALACLAIINNGIALSAIAFRLYELGITPNRLAVLGSNVLVLLNLIFVARQLLGLLKGQKNLSDVEASMTQFLPYYALWAAIVSFVFPLVFSFQ</sequence>
<evidence type="ECO:0008006" key="4">
    <source>
        <dbReference type="Google" id="ProtNLM"/>
    </source>
</evidence>
<reference evidence="2 3" key="1">
    <citation type="submission" date="2024-03" db="EMBL/GenBank/DDBJ databases">
        <title>Aquirufa genome sequencing.</title>
        <authorList>
            <person name="Pitt A."/>
            <person name="Hahn M.W."/>
        </authorList>
    </citation>
    <scope>NUCLEOTIDE SEQUENCE [LARGE SCALE GENOMIC DNA]</scope>
    <source>
        <strain evidence="2 3">OSTEICH-129V</strain>
    </source>
</reference>